<accession>A0AAU7NQZ0</accession>
<evidence type="ECO:0000256" key="2">
    <source>
        <dbReference type="ARBA" id="ARBA00022801"/>
    </source>
</evidence>
<proteinExistence type="inferred from homology"/>
<dbReference type="PANTHER" id="PTHR43316">
    <property type="entry name" value="HYDROLASE, HALOACID DELAHOGENASE-RELATED"/>
    <property type="match status" value="1"/>
</dbReference>
<dbReference type="NCBIfam" id="TIGR01428">
    <property type="entry name" value="HAD_type_II"/>
    <property type="match status" value="1"/>
</dbReference>
<evidence type="ECO:0000256" key="3">
    <source>
        <dbReference type="RuleBase" id="RU368077"/>
    </source>
</evidence>
<gene>
    <name evidence="4" type="ORF">Q9L42_013500</name>
</gene>
<comment type="catalytic activity">
    <reaction evidence="3">
        <text>an (S)-2-haloacid + H2O = a (2R)-2-hydroxycarboxylate + a halide anion + H(+)</text>
        <dbReference type="Rhea" id="RHEA:11192"/>
        <dbReference type="ChEBI" id="CHEBI:15377"/>
        <dbReference type="ChEBI" id="CHEBI:15378"/>
        <dbReference type="ChEBI" id="CHEBI:16042"/>
        <dbReference type="ChEBI" id="CHEBI:58314"/>
        <dbReference type="ChEBI" id="CHEBI:137405"/>
        <dbReference type="EC" id="3.8.1.2"/>
    </reaction>
</comment>
<organism evidence="4 5">
    <name type="scientific">Methylomarinum roseum</name>
    <dbReference type="NCBI Taxonomy" id="3067653"/>
    <lineage>
        <taxon>Bacteria</taxon>
        <taxon>Pseudomonadati</taxon>
        <taxon>Pseudomonadota</taxon>
        <taxon>Gammaproteobacteria</taxon>
        <taxon>Methylococcales</taxon>
        <taxon>Methylococcaceae</taxon>
        <taxon>Methylomarinum</taxon>
    </lineage>
</organism>
<dbReference type="InterPro" id="IPR006439">
    <property type="entry name" value="HAD-SF_hydro_IA"/>
</dbReference>
<dbReference type="InterPro" id="IPR036412">
    <property type="entry name" value="HAD-like_sf"/>
</dbReference>
<dbReference type="NCBIfam" id="TIGR01509">
    <property type="entry name" value="HAD-SF-IA-v3"/>
    <property type="match status" value="1"/>
</dbReference>
<dbReference type="InterPro" id="IPR023214">
    <property type="entry name" value="HAD_sf"/>
</dbReference>
<dbReference type="NCBIfam" id="TIGR01493">
    <property type="entry name" value="HAD-SF-IA-v2"/>
    <property type="match status" value="1"/>
</dbReference>
<dbReference type="Gene3D" id="3.40.50.1000">
    <property type="entry name" value="HAD superfamily/HAD-like"/>
    <property type="match status" value="1"/>
</dbReference>
<dbReference type="InterPro" id="IPR051540">
    <property type="entry name" value="S-2-haloacid_dehalogenase"/>
</dbReference>
<dbReference type="Proteomes" id="UP001225378">
    <property type="component" value="Chromosome"/>
</dbReference>
<keyword evidence="2 3" id="KW-0378">Hydrolase</keyword>
<evidence type="ECO:0000313" key="5">
    <source>
        <dbReference type="Proteomes" id="UP001225378"/>
    </source>
</evidence>
<dbReference type="Gene3D" id="1.10.150.240">
    <property type="entry name" value="Putative phosphatase, domain 2"/>
    <property type="match status" value="1"/>
</dbReference>
<dbReference type="SFLD" id="SFLDG01129">
    <property type="entry name" value="C1.5:_HAD__Beta-PGM__Phosphata"/>
    <property type="match status" value="1"/>
</dbReference>
<dbReference type="SFLD" id="SFLDF00045">
    <property type="entry name" value="2-haloacid_dehalogenase"/>
    <property type="match status" value="1"/>
</dbReference>
<comment type="similarity">
    <text evidence="1 3">Belongs to the HAD-like hydrolase superfamily. S-2-haloalkanoic acid dehalogenase family.</text>
</comment>
<dbReference type="InterPro" id="IPR023198">
    <property type="entry name" value="PGP-like_dom2"/>
</dbReference>
<dbReference type="CDD" id="cd02588">
    <property type="entry name" value="HAD_L2-DEX"/>
    <property type="match status" value="1"/>
</dbReference>
<protein>
    <recommendedName>
        <fullName evidence="3">(S)-2-haloacid dehalogenase</fullName>
        <ecNumber evidence="3">3.8.1.2</ecNumber>
    </recommendedName>
    <alternativeName>
        <fullName evidence="3">2-haloalkanoic acid dehalogenase</fullName>
    </alternativeName>
    <alternativeName>
        <fullName evidence="3">Halocarboxylic acid halidohydrolase</fullName>
    </alternativeName>
    <alternativeName>
        <fullName evidence="3">L-2-haloacid dehalogenase</fullName>
    </alternativeName>
</protein>
<dbReference type="KEGG" id="mech:Q9L42_013500"/>
<dbReference type="SFLD" id="SFLDG01135">
    <property type="entry name" value="C1.5.6:_HAD__Beta-PGM__Phospha"/>
    <property type="match status" value="1"/>
</dbReference>
<reference evidence="4 5" key="1">
    <citation type="journal article" date="2024" name="Microbiology">
        <title>Methylomarinum rosea sp. nov., a novel halophilic methanotrophic bacterium from the hypersaline Lake Elton.</title>
        <authorList>
            <person name="Suleimanov R.Z."/>
            <person name="Oshkin I.Y."/>
            <person name="Danilova O.V."/>
            <person name="Suzina N.E."/>
            <person name="Dedysh S.N."/>
        </authorList>
    </citation>
    <scope>NUCLEOTIDE SEQUENCE [LARGE SCALE GENOMIC DNA]</scope>
    <source>
        <strain evidence="4 5">Ch1-1</strain>
    </source>
</reference>
<evidence type="ECO:0000256" key="1">
    <source>
        <dbReference type="ARBA" id="ARBA00008106"/>
    </source>
</evidence>
<dbReference type="RefSeq" id="WP_305907876.1">
    <property type="nucleotide sequence ID" value="NZ_CP157743.1"/>
</dbReference>
<evidence type="ECO:0000313" key="4">
    <source>
        <dbReference type="EMBL" id="XBS19377.1"/>
    </source>
</evidence>
<keyword evidence="5" id="KW-1185">Reference proteome</keyword>
<dbReference type="EMBL" id="CP157743">
    <property type="protein sequence ID" value="XBS19377.1"/>
    <property type="molecule type" value="Genomic_DNA"/>
</dbReference>
<dbReference type="PANTHER" id="PTHR43316:SF3">
    <property type="entry name" value="HALOACID DEHALOGENASE, TYPE II (AFU_ORTHOLOGUE AFUA_2G07750)-RELATED"/>
    <property type="match status" value="1"/>
</dbReference>
<dbReference type="SUPFAM" id="SSF56784">
    <property type="entry name" value="HAD-like"/>
    <property type="match status" value="1"/>
</dbReference>
<dbReference type="AlphaFoldDB" id="A0AAU7NQZ0"/>
<dbReference type="PRINTS" id="PR00413">
    <property type="entry name" value="HADHALOGNASE"/>
</dbReference>
<dbReference type="GO" id="GO:0018784">
    <property type="term" value="F:(S)-2-haloacid dehalogenase activity"/>
    <property type="evidence" value="ECO:0007669"/>
    <property type="project" value="UniProtKB-UniRule"/>
</dbReference>
<dbReference type="SFLD" id="SFLDS00003">
    <property type="entry name" value="Haloacid_Dehalogenase"/>
    <property type="match status" value="1"/>
</dbReference>
<dbReference type="InterPro" id="IPR006328">
    <property type="entry name" value="2-HAD"/>
</dbReference>
<sequence length="222" mass="24978">MTKLLINGIVFDMYGTVVDVGAVAKACKEVAPDPIAFNKQWRAKQLEYTFLRVLMEQYRDFWQVTGEALEFAVERFGLQMTTGQRQRLMEAWLLPSPYPDVAAALPRLKEKYSLAVLSNGTPEMLSSGLERTGLRPHFQWVLSADAVKLYKPSPKVYQLALQQTGLPKEEVLFVSSNSWDALGAKSFGFKVCWINRTGAPFDALGPRPDLVVKNFDELTNVL</sequence>
<dbReference type="EC" id="3.8.1.2" evidence="3"/>
<dbReference type="Pfam" id="PF00702">
    <property type="entry name" value="Hydrolase"/>
    <property type="match status" value="1"/>
</dbReference>
<comment type="function">
    <text evidence="3">Catalyzes the hydrolytic dehalogenation of small (S)-2-haloalkanoic acids to yield the corresponding (R)-2-hydroxyalkanoic acids.</text>
</comment>
<name>A0AAU7NQZ0_9GAMM</name>